<evidence type="ECO:0000256" key="5">
    <source>
        <dbReference type="SAM" id="SignalP"/>
    </source>
</evidence>
<evidence type="ECO:0000256" key="3">
    <source>
        <dbReference type="ARBA" id="ARBA00022729"/>
    </source>
</evidence>
<protein>
    <submittedName>
        <fullName evidence="7">Outer membrane lipoprotein-sorting protein</fullName>
    </submittedName>
</protein>
<keyword evidence="8" id="KW-1185">Reference proteome</keyword>
<dbReference type="EMBL" id="JAVRIF010000002">
    <property type="protein sequence ID" value="MDT0603167.1"/>
    <property type="molecule type" value="Genomic_DNA"/>
</dbReference>
<organism evidence="7 8">
    <name type="scientific">Thalassotalea castellviae</name>
    <dbReference type="NCBI Taxonomy" id="3075612"/>
    <lineage>
        <taxon>Bacteria</taxon>
        <taxon>Pseudomonadati</taxon>
        <taxon>Pseudomonadota</taxon>
        <taxon>Gammaproteobacteria</taxon>
        <taxon>Alteromonadales</taxon>
        <taxon>Colwelliaceae</taxon>
        <taxon>Thalassotalea</taxon>
    </lineage>
</organism>
<feature type="chain" id="PRO_5047022512" evidence="5">
    <location>
        <begin position="26"/>
        <end position="265"/>
    </location>
</feature>
<evidence type="ECO:0000259" key="6">
    <source>
        <dbReference type="Pfam" id="PF17131"/>
    </source>
</evidence>
<feature type="signal peptide" evidence="5">
    <location>
        <begin position="1"/>
        <end position="25"/>
    </location>
</feature>
<dbReference type="SUPFAM" id="SSF89392">
    <property type="entry name" value="Prokaryotic lipoproteins and lipoprotein localization factors"/>
    <property type="match status" value="1"/>
</dbReference>
<keyword evidence="7" id="KW-0449">Lipoprotein</keyword>
<comment type="subunit">
    <text evidence="1">Monomer.</text>
</comment>
<dbReference type="Gene3D" id="2.50.20.10">
    <property type="entry name" value="Lipoprotein localisation LolA/LolB/LppX"/>
    <property type="match status" value="1"/>
</dbReference>
<proteinExistence type="predicted"/>
<keyword evidence="3 5" id="KW-0732">Signal</keyword>
<dbReference type="Pfam" id="PF17131">
    <property type="entry name" value="LolA_like"/>
    <property type="match status" value="1"/>
</dbReference>
<dbReference type="Proteomes" id="UP001266357">
    <property type="component" value="Unassembled WGS sequence"/>
</dbReference>
<evidence type="ECO:0000313" key="8">
    <source>
        <dbReference type="Proteomes" id="UP001266357"/>
    </source>
</evidence>
<dbReference type="InterPro" id="IPR033399">
    <property type="entry name" value="TP_0789-like"/>
</dbReference>
<gene>
    <name evidence="7" type="ORF">RM573_06130</name>
</gene>
<evidence type="ECO:0000256" key="2">
    <source>
        <dbReference type="ARBA" id="ARBA00022448"/>
    </source>
</evidence>
<comment type="caution">
    <text evidence="7">The sequence shown here is derived from an EMBL/GenBank/DDBJ whole genome shotgun (WGS) entry which is preliminary data.</text>
</comment>
<sequence length="265" mass="30294">MMLHFLKKTQLITLSFLSLITAAHATVNVDSIIKKSNLASYYAGEDGSAQARMIIVDANGNKQMRQFTILRKDQEDLGDQDMLVFFSRPTDVQGTVFRVTKKVQADDDRWLYLPALDLVKRISAGDKRTSFVGAHFYYEDVSGRNPAEDNYSLISSDEESYIMKAVPKDPSSVEYAYYHIIIDKNTYLPMKASYFNEQQEIIREMQVLAVQNIDGFPTVVHAKMTQLSDGSFTEMQFRNVKYNVGLPDNIFSERSLRTPPKAWLR</sequence>
<name>A0ABU3A0U3_9GAMM</name>
<evidence type="ECO:0000256" key="4">
    <source>
        <dbReference type="ARBA" id="ARBA00022927"/>
    </source>
</evidence>
<reference evidence="7 8" key="1">
    <citation type="submission" date="2023-09" db="EMBL/GenBank/DDBJ databases">
        <authorList>
            <person name="Rey-Velasco X."/>
        </authorList>
    </citation>
    <scope>NUCLEOTIDE SEQUENCE [LARGE SCALE GENOMIC DNA]</scope>
    <source>
        <strain evidence="7 8">W431</strain>
    </source>
</reference>
<accession>A0ABU3A0U3</accession>
<dbReference type="CDD" id="cd16329">
    <property type="entry name" value="LolA_like"/>
    <property type="match status" value="1"/>
</dbReference>
<dbReference type="RefSeq" id="WP_311578767.1">
    <property type="nucleotide sequence ID" value="NZ_JAVRIF010000002.1"/>
</dbReference>
<evidence type="ECO:0000313" key="7">
    <source>
        <dbReference type="EMBL" id="MDT0603167.1"/>
    </source>
</evidence>
<keyword evidence="4" id="KW-0653">Protein transport</keyword>
<evidence type="ECO:0000256" key="1">
    <source>
        <dbReference type="ARBA" id="ARBA00011245"/>
    </source>
</evidence>
<dbReference type="InterPro" id="IPR029046">
    <property type="entry name" value="LolA/LolB/LppX"/>
</dbReference>
<keyword evidence="2" id="KW-0813">Transport</keyword>
<feature type="domain" description="Uncharacterized protein TP-0789" evidence="6">
    <location>
        <begin position="78"/>
        <end position="257"/>
    </location>
</feature>